<keyword evidence="2" id="KW-1185">Reference proteome</keyword>
<proteinExistence type="predicted"/>
<evidence type="ECO:0000313" key="1">
    <source>
        <dbReference type="Ensembl" id="ENSKMAP00000012960.1"/>
    </source>
</evidence>
<dbReference type="Ensembl" id="ENSKMAT00000013155.1">
    <property type="protein sequence ID" value="ENSKMAP00000012960.1"/>
    <property type="gene ID" value="ENSKMAG00000009719.1"/>
</dbReference>
<evidence type="ECO:0000313" key="2">
    <source>
        <dbReference type="Proteomes" id="UP000264800"/>
    </source>
</evidence>
<dbReference type="GeneTree" id="ENSGT00610000087444"/>
<reference evidence="1" key="1">
    <citation type="submission" date="2025-08" db="UniProtKB">
        <authorList>
            <consortium name="Ensembl"/>
        </authorList>
    </citation>
    <scope>IDENTIFICATION</scope>
</reference>
<dbReference type="Proteomes" id="UP000264800">
    <property type="component" value="Unplaced"/>
</dbReference>
<organism evidence="1 2">
    <name type="scientific">Kryptolebias marmoratus</name>
    <name type="common">Mangrove killifish</name>
    <name type="synonym">Rivulus marmoratus</name>
    <dbReference type="NCBI Taxonomy" id="37003"/>
    <lineage>
        <taxon>Eukaryota</taxon>
        <taxon>Metazoa</taxon>
        <taxon>Chordata</taxon>
        <taxon>Craniata</taxon>
        <taxon>Vertebrata</taxon>
        <taxon>Euteleostomi</taxon>
        <taxon>Actinopterygii</taxon>
        <taxon>Neopterygii</taxon>
        <taxon>Teleostei</taxon>
        <taxon>Neoteleostei</taxon>
        <taxon>Acanthomorphata</taxon>
        <taxon>Ovalentaria</taxon>
        <taxon>Atherinomorphae</taxon>
        <taxon>Cyprinodontiformes</taxon>
        <taxon>Rivulidae</taxon>
        <taxon>Kryptolebias</taxon>
    </lineage>
</organism>
<accession>A0A3Q3AAG2</accession>
<reference evidence="1" key="2">
    <citation type="submission" date="2025-09" db="UniProtKB">
        <authorList>
            <consortium name="Ensembl"/>
        </authorList>
    </citation>
    <scope>IDENTIFICATION</scope>
</reference>
<dbReference type="AlphaFoldDB" id="A0A3Q3AAG2"/>
<protein>
    <submittedName>
        <fullName evidence="1">Uncharacterized protein</fullName>
    </submittedName>
</protein>
<sequence>PPPVIAPLTRLCLDSVAASMQNGLWQFLSHQHLRRTCRSFQRELWGCICGSTSRSDHCGCKSVQVHEK</sequence>
<name>A0A3Q3AAG2_KRYMA</name>